<evidence type="ECO:0000313" key="3">
    <source>
        <dbReference type="Proteomes" id="UP001487740"/>
    </source>
</evidence>
<gene>
    <name evidence="2" type="ORF">O3P69_015348</name>
</gene>
<name>A0AAW0T3V3_SCYPA</name>
<evidence type="ECO:0000256" key="1">
    <source>
        <dbReference type="SAM" id="MobiDB-lite"/>
    </source>
</evidence>
<protein>
    <submittedName>
        <fullName evidence="2">Uncharacterized protein</fullName>
    </submittedName>
</protein>
<evidence type="ECO:0000313" key="2">
    <source>
        <dbReference type="EMBL" id="KAK8382354.1"/>
    </source>
</evidence>
<keyword evidence="3" id="KW-1185">Reference proteome</keyword>
<feature type="region of interest" description="Disordered" evidence="1">
    <location>
        <begin position="34"/>
        <end position="61"/>
    </location>
</feature>
<organism evidence="2 3">
    <name type="scientific">Scylla paramamosain</name>
    <name type="common">Mud crab</name>
    <dbReference type="NCBI Taxonomy" id="85552"/>
    <lineage>
        <taxon>Eukaryota</taxon>
        <taxon>Metazoa</taxon>
        <taxon>Ecdysozoa</taxon>
        <taxon>Arthropoda</taxon>
        <taxon>Crustacea</taxon>
        <taxon>Multicrustacea</taxon>
        <taxon>Malacostraca</taxon>
        <taxon>Eumalacostraca</taxon>
        <taxon>Eucarida</taxon>
        <taxon>Decapoda</taxon>
        <taxon>Pleocyemata</taxon>
        <taxon>Brachyura</taxon>
        <taxon>Eubrachyura</taxon>
        <taxon>Portunoidea</taxon>
        <taxon>Portunidae</taxon>
        <taxon>Portuninae</taxon>
        <taxon>Scylla</taxon>
    </lineage>
</organism>
<dbReference type="Proteomes" id="UP001487740">
    <property type="component" value="Unassembled WGS sequence"/>
</dbReference>
<proteinExistence type="predicted"/>
<dbReference type="EMBL" id="JARAKH010000039">
    <property type="protein sequence ID" value="KAK8382354.1"/>
    <property type="molecule type" value="Genomic_DNA"/>
</dbReference>
<sequence>MERSVAVQGRSRGFDRSSCWRWLAGLRRSPLLRQRGSTIGAGRTRGAELDGTEGSHQPASPTFTGPCLVTSQLRQSSLRPFPLAVMPGARVTVGGGRLCPGVPVLQCAPCCLVLRVTFSPSQGIAKLVACSGERLLVSPEECTAVE</sequence>
<accession>A0AAW0T3V3</accession>
<comment type="caution">
    <text evidence="2">The sequence shown here is derived from an EMBL/GenBank/DDBJ whole genome shotgun (WGS) entry which is preliminary data.</text>
</comment>
<reference evidence="2 3" key="1">
    <citation type="submission" date="2023-03" db="EMBL/GenBank/DDBJ databases">
        <title>High-quality genome of Scylla paramamosain provides insights in environmental adaptation.</title>
        <authorList>
            <person name="Zhang L."/>
        </authorList>
    </citation>
    <scope>NUCLEOTIDE SEQUENCE [LARGE SCALE GENOMIC DNA]</scope>
    <source>
        <strain evidence="2">LZ_2023a</strain>
        <tissue evidence="2">Muscle</tissue>
    </source>
</reference>
<dbReference type="AlphaFoldDB" id="A0AAW0T3V3"/>